<dbReference type="PANTHER" id="PTHR43433:SF5">
    <property type="entry name" value="AB HYDROLASE-1 DOMAIN-CONTAINING PROTEIN"/>
    <property type="match status" value="1"/>
</dbReference>
<dbReference type="InterPro" id="IPR000073">
    <property type="entry name" value="AB_hydrolase_1"/>
</dbReference>
<dbReference type="SUPFAM" id="SSF53474">
    <property type="entry name" value="alpha/beta-Hydrolases"/>
    <property type="match status" value="1"/>
</dbReference>
<dbReference type="Pfam" id="PF00561">
    <property type="entry name" value="Abhydrolase_1"/>
    <property type="match status" value="1"/>
</dbReference>
<evidence type="ECO:0000313" key="2">
    <source>
        <dbReference type="EMBL" id="MFD1696743.1"/>
    </source>
</evidence>
<dbReference type="GO" id="GO:0016787">
    <property type="term" value="F:hydrolase activity"/>
    <property type="evidence" value="ECO:0007669"/>
    <property type="project" value="UniProtKB-KW"/>
</dbReference>
<evidence type="ECO:0000259" key="1">
    <source>
        <dbReference type="Pfam" id="PF00561"/>
    </source>
</evidence>
<dbReference type="EMBL" id="JBHUFA010000004">
    <property type="protein sequence ID" value="MFD1696743.1"/>
    <property type="molecule type" value="Genomic_DNA"/>
</dbReference>
<dbReference type="Gene3D" id="3.40.50.1820">
    <property type="entry name" value="alpha/beta hydrolase"/>
    <property type="match status" value="1"/>
</dbReference>
<keyword evidence="2" id="KW-0378">Hydrolase</keyword>
<gene>
    <name evidence="2" type="ORF">ACFSC7_14545</name>
</gene>
<dbReference type="InterPro" id="IPR029058">
    <property type="entry name" value="AB_hydrolase_fold"/>
</dbReference>
<dbReference type="PRINTS" id="PR00111">
    <property type="entry name" value="ABHYDROLASE"/>
</dbReference>
<organism evidence="2 3">
    <name type="scientific">Roseibium aestuarii</name>
    <dbReference type="NCBI Taxonomy" id="2600299"/>
    <lineage>
        <taxon>Bacteria</taxon>
        <taxon>Pseudomonadati</taxon>
        <taxon>Pseudomonadota</taxon>
        <taxon>Alphaproteobacteria</taxon>
        <taxon>Hyphomicrobiales</taxon>
        <taxon>Stappiaceae</taxon>
        <taxon>Roseibium</taxon>
    </lineage>
</organism>
<name>A0ABW4K1A0_9HYPH</name>
<evidence type="ECO:0000313" key="3">
    <source>
        <dbReference type="Proteomes" id="UP001597327"/>
    </source>
</evidence>
<protein>
    <submittedName>
        <fullName evidence="2">Alpha/beta fold hydrolase</fullName>
    </submittedName>
</protein>
<reference evidence="3" key="1">
    <citation type="journal article" date="2019" name="Int. J. Syst. Evol. Microbiol.">
        <title>The Global Catalogue of Microorganisms (GCM) 10K type strain sequencing project: providing services to taxonomists for standard genome sequencing and annotation.</title>
        <authorList>
            <consortium name="The Broad Institute Genomics Platform"/>
            <consortium name="The Broad Institute Genome Sequencing Center for Infectious Disease"/>
            <person name="Wu L."/>
            <person name="Ma J."/>
        </authorList>
    </citation>
    <scope>NUCLEOTIDE SEQUENCE [LARGE SCALE GENOMIC DNA]</scope>
    <source>
        <strain evidence="3">JCM 3369</strain>
    </source>
</reference>
<sequence>MPTFETNGVEIAYADEGEGEPILLIHGFASNKFVNWDYPGWVRTLTRAGYRVISLDNRGHGDSSKFYNPDDYGAPVMAEDAFHLLEHLGLEKVDVMGYSMGARISAFLALNHPEKVRRVIFGGLGYGMVSGVGDPEPIASALEAERIQDVSDRTGRAFRAFAEQTKSDRLALAACMRSSRQKISEADVARITQPVLVAVGTKDDIAGSAQRLADLMPNAHVLDIPDRDHMVAVGDKVYKAGVLEFLETTPA</sequence>
<comment type="caution">
    <text evidence="2">The sequence shown here is derived from an EMBL/GenBank/DDBJ whole genome shotgun (WGS) entry which is preliminary data.</text>
</comment>
<feature type="domain" description="AB hydrolase-1" evidence="1">
    <location>
        <begin position="21"/>
        <end position="123"/>
    </location>
</feature>
<dbReference type="PANTHER" id="PTHR43433">
    <property type="entry name" value="HYDROLASE, ALPHA/BETA FOLD FAMILY PROTEIN"/>
    <property type="match status" value="1"/>
</dbReference>
<proteinExistence type="predicted"/>
<accession>A0ABW4K1A0</accession>
<dbReference type="Proteomes" id="UP001597327">
    <property type="component" value="Unassembled WGS sequence"/>
</dbReference>
<keyword evidence="3" id="KW-1185">Reference proteome</keyword>
<dbReference type="RefSeq" id="WP_149892420.1">
    <property type="nucleotide sequence ID" value="NZ_JBHUFA010000004.1"/>
</dbReference>
<dbReference type="InterPro" id="IPR050471">
    <property type="entry name" value="AB_hydrolase"/>
</dbReference>